<proteinExistence type="predicted"/>
<accession>A0A4R1HU91</accession>
<name>A0A4R1HU91_PSEEN</name>
<dbReference type="OrthoDB" id="3578636at2"/>
<sequence length="73" mass="8131">MADSSAVYAFLDDGPHAGETVRIDPEADGKPPREFVLADPDGLPRVYELRGPHHNDEWWIFRLVRGDVAGQDS</sequence>
<keyword evidence="2" id="KW-1185">Reference proteome</keyword>
<reference evidence="1 2" key="1">
    <citation type="submission" date="2019-03" db="EMBL/GenBank/DDBJ databases">
        <title>Sequencing the genomes of 1000 actinobacteria strains.</title>
        <authorList>
            <person name="Klenk H.-P."/>
        </authorList>
    </citation>
    <scope>NUCLEOTIDE SEQUENCE [LARGE SCALE GENOMIC DNA]</scope>
    <source>
        <strain evidence="1 2">DSM 44969</strain>
    </source>
</reference>
<evidence type="ECO:0000313" key="2">
    <source>
        <dbReference type="Proteomes" id="UP000295560"/>
    </source>
</evidence>
<dbReference type="RefSeq" id="WP_132421301.1">
    <property type="nucleotide sequence ID" value="NZ_SMFZ01000001.1"/>
</dbReference>
<dbReference type="Proteomes" id="UP000295560">
    <property type="component" value="Unassembled WGS sequence"/>
</dbReference>
<evidence type="ECO:0000313" key="1">
    <source>
        <dbReference type="EMBL" id="TCK24923.1"/>
    </source>
</evidence>
<dbReference type="EMBL" id="SMFZ01000001">
    <property type="protein sequence ID" value="TCK24923.1"/>
    <property type="molecule type" value="Genomic_DNA"/>
</dbReference>
<protein>
    <submittedName>
        <fullName evidence="1">Uncharacterized protein</fullName>
    </submittedName>
</protein>
<comment type="caution">
    <text evidence="1">The sequence shown here is derived from an EMBL/GenBank/DDBJ whole genome shotgun (WGS) entry which is preliminary data.</text>
</comment>
<dbReference type="AlphaFoldDB" id="A0A4R1HU91"/>
<organism evidence="1 2">
    <name type="scientific">Pseudonocardia endophytica</name>
    <dbReference type="NCBI Taxonomy" id="401976"/>
    <lineage>
        <taxon>Bacteria</taxon>
        <taxon>Bacillati</taxon>
        <taxon>Actinomycetota</taxon>
        <taxon>Actinomycetes</taxon>
        <taxon>Pseudonocardiales</taxon>
        <taxon>Pseudonocardiaceae</taxon>
        <taxon>Pseudonocardia</taxon>
    </lineage>
</organism>
<gene>
    <name evidence="1" type="ORF">EV378_0718</name>
</gene>